<feature type="transmembrane region" description="Helical" evidence="1">
    <location>
        <begin position="63"/>
        <end position="83"/>
    </location>
</feature>
<dbReference type="InterPro" id="IPR058357">
    <property type="entry name" value="DUF8044"/>
</dbReference>
<accession>A0ABD5PP28</accession>
<organism evidence="2 3">
    <name type="scientific">Halosolutus amylolyticus</name>
    <dbReference type="NCBI Taxonomy" id="2932267"/>
    <lineage>
        <taxon>Archaea</taxon>
        <taxon>Methanobacteriati</taxon>
        <taxon>Methanobacteriota</taxon>
        <taxon>Stenosarchaea group</taxon>
        <taxon>Halobacteria</taxon>
        <taxon>Halobacteriales</taxon>
        <taxon>Natrialbaceae</taxon>
        <taxon>Halosolutus</taxon>
    </lineage>
</organism>
<evidence type="ECO:0000313" key="3">
    <source>
        <dbReference type="Proteomes" id="UP001595898"/>
    </source>
</evidence>
<feature type="transmembrane region" description="Helical" evidence="1">
    <location>
        <begin position="7"/>
        <end position="27"/>
    </location>
</feature>
<proteinExistence type="predicted"/>
<keyword evidence="1" id="KW-1133">Transmembrane helix</keyword>
<dbReference type="RefSeq" id="WP_250141618.1">
    <property type="nucleotide sequence ID" value="NZ_JALIQP010000004.1"/>
</dbReference>
<keyword evidence="1" id="KW-0812">Transmembrane</keyword>
<dbReference type="EMBL" id="JBHSFA010000005">
    <property type="protein sequence ID" value="MFC4542218.1"/>
    <property type="molecule type" value="Genomic_DNA"/>
</dbReference>
<keyword evidence="3" id="KW-1185">Reference proteome</keyword>
<evidence type="ECO:0000313" key="2">
    <source>
        <dbReference type="EMBL" id="MFC4542218.1"/>
    </source>
</evidence>
<comment type="caution">
    <text evidence="2">The sequence shown here is derived from an EMBL/GenBank/DDBJ whole genome shotgun (WGS) entry which is preliminary data.</text>
</comment>
<gene>
    <name evidence="2" type="ORF">ACFO5R_09790</name>
</gene>
<keyword evidence="1" id="KW-0472">Membrane</keyword>
<dbReference type="Pfam" id="PF26161">
    <property type="entry name" value="DUF8044"/>
    <property type="match status" value="1"/>
</dbReference>
<feature type="transmembrane region" description="Helical" evidence="1">
    <location>
        <begin position="33"/>
        <end position="51"/>
    </location>
</feature>
<dbReference type="AlphaFoldDB" id="A0ABD5PP28"/>
<sequence>MATRLRMWFAWGVLAWLVATVLVLSILGSFSYGLFFTFALIGLLVVTELTAPLSVTPRWRTHIRWLIVLGFVGFVVVISRRVYEILPPELLP</sequence>
<reference evidence="2 3" key="1">
    <citation type="journal article" date="2019" name="Int. J. Syst. Evol. Microbiol.">
        <title>The Global Catalogue of Microorganisms (GCM) 10K type strain sequencing project: providing services to taxonomists for standard genome sequencing and annotation.</title>
        <authorList>
            <consortium name="The Broad Institute Genomics Platform"/>
            <consortium name="The Broad Institute Genome Sequencing Center for Infectious Disease"/>
            <person name="Wu L."/>
            <person name="Ma J."/>
        </authorList>
    </citation>
    <scope>NUCLEOTIDE SEQUENCE [LARGE SCALE GENOMIC DNA]</scope>
    <source>
        <strain evidence="2 3">WLHS5</strain>
    </source>
</reference>
<dbReference type="Proteomes" id="UP001595898">
    <property type="component" value="Unassembled WGS sequence"/>
</dbReference>
<protein>
    <submittedName>
        <fullName evidence="2">Uncharacterized protein</fullName>
    </submittedName>
</protein>
<evidence type="ECO:0000256" key="1">
    <source>
        <dbReference type="SAM" id="Phobius"/>
    </source>
</evidence>
<name>A0ABD5PP28_9EURY</name>